<name>A0A1V8TH23_9PEZI</name>
<evidence type="ECO:0000313" key="1">
    <source>
        <dbReference type="EMBL" id="OQO10584.1"/>
    </source>
</evidence>
<evidence type="ECO:0000313" key="2">
    <source>
        <dbReference type="Proteomes" id="UP000192596"/>
    </source>
</evidence>
<comment type="caution">
    <text evidence="1">The sequence shown here is derived from an EMBL/GenBank/DDBJ whole genome shotgun (WGS) entry which is preliminary data.</text>
</comment>
<proteinExistence type="predicted"/>
<dbReference type="Proteomes" id="UP000192596">
    <property type="component" value="Unassembled WGS sequence"/>
</dbReference>
<protein>
    <recommendedName>
        <fullName evidence="3">DNA mismatch repair protein HSM3 N-terminal domain-containing protein</fullName>
    </recommendedName>
</protein>
<organism evidence="1 2">
    <name type="scientific">Cryoendolithus antarcticus</name>
    <dbReference type="NCBI Taxonomy" id="1507870"/>
    <lineage>
        <taxon>Eukaryota</taxon>
        <taxon>Fungi</taxon>
        <taxon>Dikarya</taxon>
        <taxon>Ascomycota</taxon>
        <taxon>Pezizomycotina</taxon>
        <taxon>Dothideomycetes</taxon>
        <taxon>Dothideomycetidae</taxon>
        <taxon>Cladosporiales</taxon>
        <taxon>Cladosporiaceae</taxon>
        <taxon>Cryoendolithus</taxon>
    </lineage>
</organism>
<evidence type="ECO:0008006" key="3">
    <source>
        <dbReference type="Google" id="ProtNLM"/>
    </source>
</evidence>
<gene>
    <name evidence="1" type="ORF">B0A48_03882</name>
</gene>
<dbReference type="EMBL" id="NAJO01000008">
    <property type="protein sequence ID" value="OQO10584.1"/>
    <property type="molecule type" value="Genomic_DNA"/>
</dbReference>
<dbReference type="AlphaFoldDB" id="A0A1V8TH23"/>
<dbReference type="STRING" id="1507870.A0A1V8TH23"/>
<dbReference type="OrthoDB" id="4538483at2759"/>
<sequence length="612" mass="65918">MAQSDLLAELDRHVATLVANPATTKLDTKLFSDAELILPNHISPQQTLELVKSLAALLQVVQADPTPVANLLIKLLEPFAFDDILAFEPPIDFVTGLNTAAPICINRLMLELLGKATAKASDAAVLAGLQGVVGAVVSCWLTTGDVGVAQEAGRLLIDLLRIDAVREAGLGQGLVWKRVFGDVDVYRLLFSLCSLQDEHRLGRARISLAQARLMDWVSEVAVMDWATAVKSHHVEVERAYGVTEGEGVLAFAVLGMVDAAEDLLMGVSLVDFYSALLGTKGSSSTSPQLEWLIGKGVHDRTAEFYLGDSDSIESRFLYGPAANYLAKYAELYPMHYLGSNMAGKVNARLLVALDQSPAIWAHAESPKYDLHLLASVPRTSLLVHLSSLANYGNRSPLSLLPSKATNTDVLNTLATIFHGPSKEDLTFPPSATSSQKGSRDDIEASLTRMLYYNYLAENPLFWQNITRHADTIALVDLALAAINVIAAVTTANWSTTSTLAMPNATFPTPPTSHLAILSPPALEYTLPYLLAPAKSFSHLVGGRGDSESAVYRIGVAKHEALKALQRRIEEQARAEPGEGYDEILATISRRVATGVTGNREGEVGGRVATMDM</sequence>
<reference evidence="2" key="1">
    <citation type="submission" date="2017-03" db="EMBL/GenBank/DDBJ databases">
        <title>Genomes of endolithic fungi from Antarctica.</title>
        <authorList>
            <person name="Coleine C."/>
            <person name="Masonjones S."/>
            <person name="Stajich J.E."/>
        </authorList>
    </citation>
    <scope>NUCLEOTIDE SEQUENCE [LARGE SCALE GENOMIC DNA]</scope>
    <source>
        <strain evidence="2">CCFEE 5527</strain>
    </source>
</reference>
<accession>A0A1V8TH23</accession>
<keyword evidence="2" id="KW-1185">Reference proteome</keyword>
<dbReference type="InParanoid" id="A0A1V8TH23"/>